<dbReference type="InterPro" id="IPR017871">
    <property type="entry name" value="ABC_transporter-like_CS"/>
</dbReference>
<dbReference type="InterPro" id="IPR000522">
    <property type="entry name" value="ABC_transptr_permease_BtuC"/>
</dbReference>
<proteinExistence type="inferred from homology"/>
<dbReference type="CDD" id="cd06550">
    <property type="entry name" value="TM_ABC_iron-siderophores_like"/>
    <property type="match status" value="1"/>
</dbReference>
<comment type="caution">
    <text evidence="12">The sequence shown here is derived from an EMBL/GenBank/DDBJ whole genome shotgun (WGS) entry which is preliminary data.</text>
</comment>
<dbReference type="InterPro" id="IPR003593">
    <property type="entry name" value="AAA+_ATPase"/>
</dbReference>
<feature type="transmembrane region" description="Helical" evidence="10">
    <location>
        <begin position="119"/>
        <end position="139"/>
    </location>
</feature>
<dbReference type="PANTHER" id="PTHR30472">
    <property type="entry name" value="FERRIC ENTEROBACTIN TRANSPORT SYSTEM PERMEASE PROTEIN"/>
    <property type="match status" value="1"/>
</dbReference>
<dbReference type="EMBL" id="QMGS01000036">
    <property type="protein sequence ID" value="RMW89758.1"/>
    <property type="molecule type" value="Genomic_DNA"/>
</dbReference>
<evidence type="ECO:0000313" key="12">
    <source>
        <dbReference type="EMBL" id="RMW89758.1"/>
    </source>
</evidence>
<dbReference type="SMART" id="SM00382">
    <property type="entry name" value="AAA"/>
    <property type="match status" value="1"/>
</dbReference>
<accession>A0ABX9VWN6</accession>
<dbReference type="InterPro" id="IPR003439">
    <property type="entry name" value="ABC_transporter-like_ATP-bd"/>
</dbReference>
<dbReference type="Pfam" id="PF00005">
    <property type="entry name" value="ABC_tran"/>
    <property type="match status" value="1"/>
</dbReference>
<dbReference type="SUPFAM" id="SSF52540">
    <property type="entry name" value="P-loop containing nucleoside triphosphate hydrolases"/>
    <property type="match status" value="1"/>
</dbReference>
<evidence type="ECO:0000313" key="13">
    <source>
        <dbReference type="Proteomes" id="UP000274211"/>
    </source>
</evidence>
<dbReference type="InterPro" id="IPR027417">
    <property type="entry name" value="P-loop_NTPase"/>
</dbReference>
<dbReference type="Gene3D" id="3.40.50.300">
    <property type="entry name" value="P-loop containing nucleotide triphosphate hydrolases"/>
    <property type="match status" value="1"/>
</dbReference>
<comment type="subcellular location">
    <subcellularLocation>
        <location evidence="1">Cell membrane</location>
        <topology evidence="1">Multi-pass membrane protein</topology>
    </subcellularLocation>
</comment>
<evidence type="ECO:0000256" key="5">
    <source>
        <dbReference type="ARBA" id="ARBA00022692"/>
    </source>
</evidence>
<feature type="transmembrane region" description="Helical" evidence="10">
    <location>
        <begin position="201"/>
        <end position="219"/>
    </location>
</feature>
<feature type="domain" description="ABC transporter" evidence="11">
    <location>
        <begin position="338"/>
        <end position="573"/>
    </location>
</feature>
<keyword evidence="9 10" id="KW-0472">Membrane</keyword>
<keyword evidence="6" id="KW-0547">Nucleotide-binding</keyword>
<evidence type="ECO:0000256" key="10">
    <source>
        <dbReference type="SAM" id="Phobius"/>
    </source>
</evidence>
<evidence type="ECO:0000256" key="8">
    <source>
        <dbReference type="ARBA" id="ARBA00022989"/>
    </source>
</evidence>
<dbReference type="SUPFAM" id="SSF81345">
    <property type="entry name" value="ABC transporter involved in vitamin B12 uptake, BtuC"/>
    <property type="match status" value="1"/>
</dbReference>
<sequence length="583" mass="63606">MQRSPRIFFLLLIALLIGSILFALNVGKFPILPSQLWQTVVCSWDSQCNSDSPIHTVLWQIRSPRIVVACLVGAALACAGATYQGMFKNPLVSPDILGVSAGAGLGASLAIFYSLPMFYIQLFAFLGGISAVFCVSLIASRSKDQDPILVLVLAGIAIGSLLGAGISLLKFLADPFTQLPSITFWLLGSLTAITPKDVLQLAPILMLGMAPLFLLRWRLNLLSLEEEEARSLGVPIKATRYILIIFTTICTASAVSITGIIGWVGLLVPHIARLLVGANFILLLPTSLLLGASFLLLTDTLARTIAGIELPLGILTSACSAPFFLSLFIIAGQKMNLMETRELAIGYGNKVVVQNINFCLKEKQICCLLGANGAGKSTFLKTLLGLQPALQGEVCWQQQPLSAYTQAELARNIAYVPQAHQHLFPFLVQDMVLMGRSAFLKWYQTPTSEDKDLALFALAGLQIEHLASRYYPELSGGEKQLVLIARAIAQQAKLLVMDEPTASLDFGNQIRVLEKIKQLQAQNIALLITTHNPQQAMYLAENILLLDQEYGFQQGLQERLLTLENLAKIYRTSVSQLAQHLNF</sequence>
<keyword evidence="13" id="KW-1185">Reference proteome</keyword>
<feature type="transmembrane region" description="Helical" evidence="10">
    <location>
        <begin position="310"/>
        <end position="331"/>
    </location>
</feature>
<protein>
    <recommendedName>
        <fullName evidence="11">ABC transporter domain-containing protein</fullName>
    </recommendedName>
</protein>
<keyword evidence="3" id="KW-0813">Transport</keyword>
<evidence type="ECO:0000256" key="4">
    <source>
        <dbReference type="ARBA" id="ARBA00022475"/>
    </source>
</evidence>
<evidence type="ECO:0000256" key="1">
    <source>
        <dbReference type="ARBA" id="ARBA00004651"/>
    </source>
</evidence>
<reference evidence="12 13" key="1">
    <citation type="journal article" date="2019" name="J. Oral Microbiol.">
        <title>Role of OmpA1 and OmpA2 in Aggregatibacter actinomycetemcomitans and Aggregatibacter aphrophilus serum resistance.</title>
        <authorList>
            <person name="Lindholm M."/>
            <person name="Min Aung K."/>
            <person name="Nyunt Wai S."/>
            <person name="Oscarsson J."/>
        </authorList>
    </citation>
    <scope>NUCLEOTIDE SEQUENCE [LARGE SCALE GENOMIC DNA]</scope>
    <source>
        <strain evidence="12 13">HK83</strain>
    </source>
</reference>
<dbReference type="PANTHER" id="PTHR30472:SF70">
    <property type="entry name" value="MOLYBDATE IMPORT SYSTEM PERMEASE PROTEIN MOLB"/>
    <property type="match status" value="1"/>
</dbReference>
<organism evidence="12 13">
    <name type="scientific">Aggregatibacter aphrophilus</name>
    <name type="common">Haemophilus aphrophilus</name>
    <dbReference type="NCBI Taxonomy" id="732"/>
    <lineage>
        <taxon>Bacteria</taxon>
        <taxon>Pseudomonadati</taxon>
        <taxon>Pseudomonadota</taxon>
        <taxon>Gammaproteobacteria</taxon>
        <taxon>Pasteurellales</taxon>
        <taxon>Pasteurellaceae</taxon>
        <taxon>Aggregatibacter</taxon>
    </lineage>
</organism>
<evidence type="ECO:0000256" key="9">
    <source>
        <dbReference type="ARBA" id="ARBA00023136"/>
    </source>
</evidence>
<comment type="similarity">
    <text evidence="2">Belongs to the binding-protein-dependent transport system permease family. FecCD subfamily.</text>
</comment>
<dbReference type="PROSITE" id="PS50893">
    <property type="entry name" value="ABC_TRANSPORTER_2"/>
    <property type="match status" value="1"/>
</dbReference>
<dbReference type="PROSITE" id="PS00211">
    <property type="entry name" value="ABC_TRANSPORTER_1"/>
    <property type="match status" value="1"/>
</dbReference>
<gene>
    <name evidence="12" type="ORF">DOL88_02715</name>
</gene>
<dbReference type="Proteomes" id="UP000274211">
    <property type="component" value="Unassembled WGS sequence"/>
</dbReference>
<keyword evidence="5 10" id="KW-0812">Transmembrane</keyword>
<feature type="transmembrane region" description="Helical" evidence="10">
    <location>
        <begin position="148"/>
        <end position="169"/>
    </location>
</feature>
<dbReference type="Gene3D" id="1.10.3470.10">
    <property type="entry name" value="ABC transporter involved in vitamin B12 uptake, BtuC"/>
    <property type="match status" value="1"/>
</dbReference>
<feature type="transmembrane region" description="Helical" evidence="10">
    <location>
        <begin position="280"/>
        <end position="298"/>
    </location>
</feature>
<keyword evidence="4" id="KW-1003">Cell membrane</keyword>
<keyword evidence="7" id="KW-0067">ATP-binding</keyword>
<evidence type="ECO:0000256" key="2">
    <source>
        <dbReference type="ARBA" id="ARBA00007935"/>
    </source>
</evidence>
<evidence type="ECO:0000259" key="11">
    <source>
        <dbReference type="PROSITE" id="PS50893"/>
    </source>
</evidence>
<dbReference type="Pfam" id="PF01032">
    <property type="entry name" value="FecCD"/>
    <property type="match status" value="1"/>
</dbReference>
<evidence type="ECO:0000256" key="6">
    <source>
        <dbReference type="ARBA" id="ARBA00022741"/>
    </source>
</evidence>
<dbReference type="InterPro" id="IPR037294">
    <property type="entry name" value="ABC_BtuC-like"/>
</dbReference>
<evidence type="ECO:0000256" key="3">
    <source>
        <dbReference type="ARBA" id="ARBA00022448"/>
    </source>
</evidence>
<evidence type="ECO:0000256" key="7">
    <source>
        <dbReference type="ARBA" id="ARBA00022840"/>
    </source>
</evidence>
<feature type="transmembrane region" description="Helical" evidence="10">
    <location>
        <begin position="66"/>
        <end position="83"/>
    </location>
</feature>
<feature type="transmembrane region" description="Helical" evidence="10">
    <location>
        <begin position="95"/>
        <end position="113"/>
    </location>
</feature>
<feature type="transmembrane region" description="Helical" evidence="10">
    <location>
        <begin position="239"/>
        <end position="268"/>
    </location>
</feature>
<keyword evidence="8 10" id="KW-1133">Transmembrane helix</keyword>
<name>A0ABX9VWN6_AGGAP</name>